<protein>
    <submittedName>
        <fullName evidence="12">Vitellogenin-like</fullName>
    </submittedName>
</protein>
<evidence type="ECO:0000259" key="10">
    <source>
        <dbReference type="PROSITE" id="PS51233"/>
    </source>
</evidence>
<dbReference type="PROSITE" id="PS51211">
    <property type="entry name" value="VITELLOGENIN"/>
    <property type="match status" value="1"/>
</dbReference>
<dbReference type="PROSITE" id="PS51233">
    <property type="entry name" value="VWFD"/>
    <property type="match status" value="1"/>
</dbReference>
<evidence type="ECO:0000313" key="12">
    <source>
        <dbReference type="RefSeq" id="XP_018322689.1"/>
    </source>
</evidence>
<dbReference type="Pfam" id="PF01347">
    <property type="entry name" value="Vitellogenin_N"/>
    <property type="match status" value="1"/>
</dbReference>
<dbReference type="InterPro" id="IPR050733">
    <property type="entry name" value="Vitellogenin/Apolipophorin"/>
</dbReference>
<dbReference type="Gene3D" id="2.30.230.10">
    <property type="entry name" value="Lipovitellin, beta-sheet shell regions, chain A"/>
    <property type="match status" value="1"/>
</dbReference>
<dbReference type="SUPFAM" id="SSF48431">
    <property type="entry name" value="Lipovitellin-phosvitin complex, superhelical domain"/>
    <property type="match status" value="1"/>
</dbReference>
<keyword evidence="11" id="KW-1185">Reference proteome</keyword>
<comment type="caution">
    <text evidence="5">Lacks conserved residue(s) required for the propagation of feature annotation.</text>
</comment>
<feature type="domain" description="VWFD" evidence="10">
    <location>
        <begin position="1429"/>
        <end position="1638"/>
    </location>
</feature>
<dbReference type="InterPro" id="IPR015255">
    <property type="entry name" value="Vitellinogen_open_b-sht"/>
</dbReference>
<evidence type="ECO:0000259" key="9">
    <source>
        <dbReference type="PROSITE" id="PS51211"/>
    </source>
</evidence>
<evidence type="ECO:0000256" key="6">
    <source>
        <dbReference type="SAM" id="Coils"/>
    </source>
</evidence>
<evidence type="ECO:0000256" key="4">
    <source>
        <dbReference type="ARBA" id="ARBA00023180"/>
    </source>
</evidence>
<dbReference type="PANTHER" id="PTHR23345:SF15">
    <property type="entry name" value="VITELLOGENIN 1-RELATED"/>
    <property type="match status" value="1"/>
</dbReference>
<dbReference type="FunFam" id="1.25.10.20:FF:000003">
    <property type="entry name" value="Vitellogenin C"/>
    <property type="match status" value="1"/>
</dbReference>
<dbReference type="STRING" id="224129.A0A1W4WFI7"/>
<dbReference type="Gene3D" id="2.20.80.10">
    <property type="entry name" value="Lipovitellin-phosvitin complex, chain A, domain 4"/>
    <property type="match status" value="1"/>
</dbReference>
<reference evidence="12" key="1">
    <citation type="submission" date="2025-08" db="UniProtKB">
        <authorList>
            <consortium name="RefSeq"/>
        </authorList>
    </citation>
    <scope>IDENTIFICATION</scope>
    <source>
        <tissue evidence="12">Entire body</tissue>
    </source>
</reference>
<dbReference type="RefSeq" id="XP_018322689.1">
    <property type="nucleotide sequence ID" value="XM_018467187.1"/>
</dbReference>
<dbReference type="SMART" id="SM00216">
    <property type="entry name" value="VWD"/>
    <property type="match status" value="1"/>
</dbReference>
<evidence type="ECO:0000313" key="11">
    <source>
        <dbReference type="Proteomes" id="UP000192223"/>
    </source>
</evidence>
<dbReference type="InterPro" id="IPR015819">
    <property type="entry name" value="Lipid_transp_b-sht_shell"/>
</dbReference>
<keyword evidence="4" id="KW-0325">Glycoprotein</keyword>
<evidence type="ECO:0000256" key="2">
    <source>
        <dbReference type="ARBA" id="ARBA00022761"/>
    </source>
</evidence>
<proteinExistence type="predicted"/>
<feature type="signal peptide" evidence="8">
    <location>
        <begin position="1"/>
        <end position="19"/>
    </location>
</feature>
<dbReference type="InterPro" id="IPR001747">
    <property type="entry name" value="Vitellogenin_N"/>
</dbReference>
<dbReference type="GO" id="GO:0005319">
    <property type="term" value="F:lipid transporter activity"/>
    <property type="evidence" value="ECO:0007669"/>
    <property type="project" value="InterPro"/>
</dbReference>
<dbReference type="InParanoid" id="A0A1W4WFI7"/>
<evidence type="ECO:0000256" key="3">
    <source>
        <dbReference type="ARBA" id="ARBA00023157"/>
    </source>
</evidence>
<dbReference type="PANTHER" id="PTHR23345">
    <property type="entry name" value="VITELLOGENIN-RELATED"/>
    <property type="match status" value="1"/>
</dbReference>
<dbReference type="SMART" id="SM01169">
    <property type="entry name" value="DUF1943"/>
    <property type="match status" value="1"/>
</dbReference>
<dbReference type="Proteomes" id="UP000192223">
    <property type="component" value="Unplaced"/>
</dbReference>
<evidence type="ECO:0000256" key="1">
    <source>
        <dbReference type="ARBA" id="ARBA00022729"/>
    </source>
</evidence>
<organism evidence="11 12">
    <name type="scientific">Agrilus planipennis</name>
    <name type="common">Emerald ash borer</name>
    <name type="synonym">Agrilus marcopoli</name>
    <dbReference type="NCBI Taxonomy" id="224129"/>
    <lineage>
        <taxon>Eukaryota</taxon>
        <taxon>Metazoa</taxon>
        <taxon>Ecdysozoa</taxon>
        <taxon>Arthropoda</taxon>
        <taxon>Hexapoda</taxon>
        <taxon>Insecta</taxon>
        <taxon>Pterygota</taxon>
        <taxon>Neoptera</taxon>
        <taxon>Endopterygota</taxon>
        <taxon>Coleoptera</taxon>
        <taxon>Polyphaga</taxon>
        <taxon>Elateriformia</taxon>
        <taxon>Buprestoidea</taxon>
        <taxon>Buprestidae</taxon>
        <taxon>Agrilinae</taxon>
        <taxon>Agrilus</taxon>
    </lineage>
</organism>
<name>A0A1W4WFI7_AGRPL</name>
<dbReference type="GeneID" id="108735282"/>
<dbReference type="InterPro" id="IPR001846">
    <property type="entry name" value="VWF_type-D"/>
</dbReference>
<dbReference type="OrthoDB" id="160294at2759"/>
<dbReference type="InterPro" id="IPR011030">
    <property type="entry name" value="Lipovitellin_superhlx_dom"/>
</dbReference>
<keyword evidence="6" id="KW-0175">Coiled coil</keyword>
<dbReference type="SUPFAM" id="SSF56968">
    <property type="entry name" value="Lipovitellin-phosvitin complex, beta-sheet shell regions"/>
    <property type="match status" value="2"/>
</dbReference>
<evidence type="ECO:0000256" key="5">
    <source>
        <dbReference type="PROSITE-ProRule" id="PRU00557"/>
    </source>
</evidence>
<feature type="region of interest" description="Disordered" evidence="7">
    <location>
        <begin position="330"/>
        <end position="355"/>
    </location>
</feature>
<keyword evidence="1 8" id="KW-0732">Signal</keyword>
<feature type="coiled-coil region" evidence="6">
    <location>
        <begin position="1464"/>
        <end position="1491"/>
    </location>
</feature>
<dbReference type="Pfam" id="PF00094">
    <property type="entry name" value="VWD"/>
    <property type="match status" value="1"/>
</dbReference>
<keyword evidence="2" id="KW-0758">Storage protein</keyword>
<evidence type="ECO:0000256" key="7">
    <source>
        <dbReference type="SAM" id="MobiDB-lite"/>
    </source>
</evidence>
<dbReference type="Gene3D" id="1.25.10.20">
    <property type="entry name" value="Vitellinogen, superhelical"/>
    <property type="match status" value="1"/>
</dbReference>
<dbReference type="SMART" id="SM00638">
    <property type="entry name" value="LPD_N"/>
    <property type="match status" value="1"/>
</dbReference>
<keyword evidence="3" id="KW-1015">Disulfide bond</keyword>
<dbReference type="Pfam" id="PF09172">
    <property type="entry name" value="Vit_open_b-sht"/>
    <property type="match status" value="1"/>
</dbReference>
<dbReference type="InterPro" id="IPR015816">
    <property type="entry name" value="Vitellinogen_b-sht_N"/>
</dbReference>
<dbReference type="KEGG" id="apln:108735282"/>
<sequence length="1765" mass="201733">MGWLKLAFITALALLTSTAWKNDAEYVYTFRTRTLSGVEDGSKELTGVFLKGKFHLSPRGNDNFMAKMTDVQMVQVHSHLFGGWDSDIPDSQLSYKPMQMSNNPFKIVMKDGVVHDVLVMQNTPSWEVKMIKGIVSQIQLDTLGQNVIESRLNQLPKEGSDFAVFKTMEKTITGNTETLYEIKQYPEYLLQWENWRESLPHHGSVERYYEVTKSRNYSNSEHRPGFHYGFYDNGDSKQKGPASNTLGQHFIRTGVSRAIISGTLQRYTIEKVTSTNRIMLQSELSDKLYGRVESKFSLKLKEVLSSTSMPGDGSGMKSIGSLVYNYGDYSQRDGTKENNSGESSEESNSRSLGSDEQLYTKPKLNEPLQLPPFIAEFPSQQQVKESSAQAVRELARQIGQELVNPEMLQKHHTLEKQILLTHILRSLDDKQLQQISNELYTAEQEGPAAKTWKVFRDAVAEAGTGPAFLTIQYWIKNRKLVGREASIVVERMSQSVVQPTYEYIKAFFGMISQPEVEQEDYLNVSSVISFSRLVNDVYMHQRNSHNKFPVHTFGKFDTDSGKQFVINEYIPYLRHKLQNAVIHADNRKIYTYITAIGMVGHRKILEIYEPYLEGQHVITQFQRTYMVNSLRLLAKTDPEGVRGVLYRIYQNIGEHEDVRVASVYNLILTKPPRSMLQRMALFTNYDPNEQVNSAVKSMILSSANLKGQRYVYHRTNARAAVPLLTRKEYGQQYSKGHIDSFEQEDLDNLYQQTVSWIGSNDKVIPKAMYYSWSSYTGGFMQPLAVLKAKVSSVGDLVDEIADLIKDESKPQQSTGGEFTAESIAKIMNMHPQQREELEGLLRYQLYGLSGMYSFNNVTIREKLQDLKKLEQDLRAGIKLGNTKIVDNRKMIASFPMDMGFIFYYRLNKPLLVQIDGQITGTVQPQLVSGENIVIPDSVSFNADVRVTVARKVQARYGFLTQFDGHYYTAGNDDNLQLYAPLVFKSHFDTKQKQLNVEVQMKEPEKNIRILQYSTYTYTSHSDYKLRKPLMEIENTKIHNQGLVERQDVYGQNSGMKFKVHQHWEEGKPEFKWNLHNLFKEGGMEELINNYYELPTDHRRFNIEYQGNESQNKKMKMNLALKLTTKIRGNQKPTGGDSVDFNTIAQTPKQPQERLNDFYKKVSSGIHSPRIYVADADIQFIGQNTAEFTTTIAVAASPVDEKVRGLFYYKKQPVPQSGQEPNQVVLMAQGKFPNTNGLNFEYALNFDPTSTLQVQAAFGKDIQSGEKINVNVQMKKSQRRIAYMKKNAEYELKRSKAENGLDTMYPKTWAALTTQSNTMDTLYANIEYQHLSDSTLGVMQLILDTIDLNIGEYKNVTYNKQGSERKTNVHVDFYPDFQMANVTITTPEKEIEYERLPIANWLKPLVAVHPVFSVKERIMRHLLQYSTYRPSCVLDHQYVSTFDNTSYPVQFKDAWSVVYFYEPRISSKQHYNQQEQLRLQQLQNELREEQYVVLVRSKGGNQNNKEIKILVRSPENDQKPVEIEMIPTGGKPAARVTINKQQINYNDKEVSSAEDGLVELYSLPNGETKLEIRNAFYIIYDGSTMKVSVTNDRFRGHLRGLCGTFTGMMAEDFTDPENCVIGNPQQFVAQYTLSGNQAQGRQQGSGKCARRQVIYGNYVSQRDGDRTESSAPGSTSTCYKHQTRYMVQPGSNQVCFTTRNIPVCQRGCKVAKSITKTVDVHCVTKNHISDLWMKQIDSGANPDFSQKDPNQSIKMTIPLKCTPSSY</sequence>
<feature type="domain" description="Vitellogenin" evidence="9">
    <location>
        <begin position="20"/>
        <end position="768"/>
    </location>
</feature>
<accession>A0A1W4WFI7</accession>
<feature type="chain" id="PRO_5010693513" evidence="8">
    <location>
        <begin position="20"/>
        <end position="1765"/>
    </location>
</feature>
<dbReference type="GO" id="GO:0045735">
    <property type="term" value="F:nutrient reservoir activity"/>
    <property type="evidence" value="ECO:0007669"/>
    <property type="project" value="UniProtKB-KW"/>
</dbReference>
<gene>
    <name evidence="12" type="primary">LOC108735282</name>
</gene>
<evidence type="ECO:0000256" key="8">
    <source>
        <dbReference type="SAM" id="SignalP"/>
    </source>
</evidence>